<keyword evidence="10 13" id="KW-0411">Iron-sulfur</keyword>
<dbReference type="GO" id="GO:0046872">
    <property type="term" value="F:metal ion binding"/>
    <property type="evidence" value="ECO:0007669"/>
    <property type="project" value="UniProtKB-KW"/>
</dbReference>
<evidence type="ECO:0000313" key="14">
    <source>
        <dbReference type="EMBL" id="HGU64855.1"/>
    </source>
</evidence>
<keyword evidence="11 13" id="KW-0051">Antiviral defense</keyword>
<comment type="cofactor">
    <cofactor evidence="13">
        <name>iron-sulfur cluster</name>
        <dbReference type="ChEBI" id="CHEBI:30408"/>
    </cofactor>
</comment>
<evidence type="ECO:0000256" key="13">
    <source>
        <dbReference type="RuleBase" id="RU365022"/>
    </source>
</evidence>
<dbReference type="GO" id="GO:0051607">
    <property type="term" value="P:defense response to virus"/>
    <property type="evidence" value="ECO:0007669"/>
    <property type="project" value="UniProtKB-KW"/>
</dbReference>
<keyword evidence="12 13" id="KW-0464">Manganese</keyword>
<name>A0A7J3PKD1_STAMA</name>
<dbReference type="GO" id="GO:0004527">
    <property type="term" value="F:exonuclease activity"/>
    <property type="evidence" value="ECO:0007669"/>
    <property type="project" value="UniProtKB-KW"/>
</dbReference>
<dbReference type="NCBIfam" id="TIGR00372">
    <property type="entry name" value="cas4"/>
    <property type="match status" value="1"/>
</dbReference>
<evidence type="ECO:0000256" key="3">
    <source>
        <dbReference type="ARBA" id="ARBA00012768"/>
    </source>
</evidence>
<evidence type="ECO:0000256" key="8">
    <source>
        <dbReference type="ARBA" id="ARBA00022839"/>
    </source>
</evidence>
<dbReference type="InterPro" id="IPR011604">
    <property type="entry name" value="PDDEXK-like_dom_sf"/>
</dbReference>
<evidence type="ECO:0000256" key="11">
    <source>
        <dbReference type="ARBA" id="ARBA00023118"/>
    </source>
</evidence>
<evidence type="ECO:0000256" key="1">
    <source>
        <dbReference type="ARBA" id="ARBA00001936"/>
    </source>
</evidence>
<comment type="caution">
    <text evidence="14">The sequence shown here is derived from an EMBL/GenBank/DDBJ whole genome shotgun (WGS) entry which is preliminary data.</text>
</comment>
<evidence type="ECO:0000256" key="2">
    <source>
        <dbReference type="ARBA" id="ARBA00009189"/>
    </source>
</evidence>
<dbReference type="InterPro" id="IPR013343">
    <property type="entry name" value="CRISPR-assoc_prot_Cas4"/>
</dbReference>
<proteinExistence type="inferred from homology"/>
<evidence type="ECO:0000256" key="9">
    <source>
        <dbReference type="ARBA" id="ARBA00023004"/>
    </source>
</evidence>
<dbReference type="Gene3D" id="3.90.320.10">
    <property type="match status" value="1"/>
</dbReference>
<gene>
    <name evidence="14" type="primary">cas4</name>
    <name evidence="14" type="ORF">ENT92_01385</name>
</gene>
<comment type="cofactor">
    <cofactor evidence="1">
        <name>Mn(2+)</name>
        <dbReference type="ChEBI" id="CHEBI:29035"/>
    </cofactor>
</comment>
<comment type="similarity">
    <text evidence="2 13">Belongs to the CRISPR-associated exonuclease Cas4 family.</text>
</comment>
<evidence type="ECO:0000256" key="7">
    <source>
        <dbReference type="ARBA" id="ARBA00022801"/>
    </source>
</evidence>
<dbReference type="PANTHER" id="PTHR36531:SF2">
    <property type="entry name" value="CRISPR-ASSOCIATED EXONUCLEASE CAS4"/>
    <property type="match status" value="1"/>
</dbReference>
<dbReference type="GO" id="GO:0051536">
    <property type="term" value="F:iron-sulfur cluster binding"/>
    <property type="evidence" value="ECO:0007669"/>
    <property type="project" value="UniProtKB-KW"/>
</dbReference>
<keyword evidence="7 13" id="KW-0378">Hydrolase</keyword>
<protein>
    <recommendedName>
        <fullName evidence="4 13">CRISPR-associated exonuclease Cas4</fullName>
        <ecNumber evidence="3 13">3.1.12.1</ecNumber>
    </recommendedName>
</protein>
<evidence type="ECO:0000256" key="5">
    <source>
        <dbReference type="ARBA" id="ARBA00022722"/>
    </source>
</evidence>
<sequence length="207" mass="24695">MSVEYSETILPLIYSSHIREQLTRFEELRNNRVIYVTELVSCSHKHRLRQLYPELTISFEPITVTGHLIHIGVEKYLVENGFQTEYPVKKTFEIDNVEYVLKGKVDAYHPEKRIIVEIKSSRNITNKPLEHHVEQLQIYLNLLNVETGILLYITPVVFREYRVERKDINLANLVKSTIRNENHPRWNWECNYCVFKEICSYRIEQTT</sequence>
<dbReference type="InterPro" id="IPR026350">
    <property type="entry name" value="GxxExxY"/>
</dbReference>
<evidence type="ECO:0000256" key="10">
    <source>
        <dbReference type="ARBA" id="ARBA00023014"/>
    </source>
</evidence>
<reference evidence="14" key="1">
    <citation type="journal article" date="2020" name="mSystems">
        <title>Genome- and Community-Level Interaction Insights into Carbon Utilization and Element Cycling Functions of Hydrothermarchaeota in Hydrothermal Sediment.</title>
        <authorList>
            <person name="Zhou Z."/>
            <person name="Liu Y."/>
            <person name="Xu W."/>
            <person name="Pan J."/>
            <person name="Luo Z.H."/>
            <person name="Li M."/>
        </authorList>
    </citation>
    <scope>NUCLEOTIDE SEQUENCE [LARGE SCALE GENOMIC DNA]</scope>
    <source>
        <strain evidence="14">SpSt-622</strain>
    </source>
</reference>
<dbReference type="EMBL" id="DTAN01000055">
    <property type="protein sequence ID" value="HGU64855.1"/>
    <property type="molecule type" value="Genomic_DNA"/>
</dbReference>
<comment type="cofactor">
    <cofactor evidence="13">
        <name>Mg(2+)</name>
        <dbReference type="ChEBI" id="CHEBI:18420"/>
    </cofactor>
    <cofactor evidence="13">
        <name>Mn(2+)</name>
        <dbReference type="ChEBI" id="CHEBI:29035"/>
    </cofactor>
    <text evidence="13">Mg(2+) or Mn(2+) required for ssDNA cleavage activity.</text>
</comment>
<evidence type="ECO:0000256" key="12">
    <source>
        <dbReference type="ARBA" id="ARBA00023211"/>
    </source>
</evidence>
<dbReference type="EC" id="3.1.12.1" evidence="3 13"/>
<evidence type="ECO:0000256" key="4">
    <source>
        <dbReference type="ARBA" id="ARBA00020049"/>
    </source>
</evidence>
<keyword evidence="5 13" id="KW-0540">Nuclease</keyword>
<dbReference type="InterPro" id="IPR051827">
    <property type="entry name" value="Cas4_exonuclease"/>
</dbReference>
<keyword evidence="9 13" id="KW-0408">Iron</keyword>
<dbReference type="AlphaFoldDB" id="A0A7J3PKD1"/>
<evidence type="ECO:0000256" key="6">
    <source>
        <dbReference type="ARBA" id="ARBA00022723"/>
    </source>
</evidence>
<keyword evidence="8 13" id="KW-0269">Exonuclease</keyword>
<dbReference type="Pfam" id="PF13366">
    <property type="entry name" value="PDDEXK_3"/>
    <property type="match status" value="1"/>
</dbReference>
<keyword evidence="6 13" id="KW-0479">Metal-binding</keyword>
<accession>A0A7J3PKD1</accession>
<comment type="function">
    <text evidence="13">CRISPR (clustered regularly interspaced short palindromic repeat) is an adaptive immune system that provides protection against mobile genetic elements (viruses, transposable elements and conjugative plasmids). CRISPR clusters contain sequences complementary to antecedent mobile elements and target invading nucleic acids. CRISPR clusters are transcribed and processed into CRISPR RNA (crRNA).</text>
</comment>
<organism evidence="14">
    <name type="scientific">Staphylothermus marinus</name>
    <dbReference type="NCBI Taxonomy" id="2280"/>
    <lineage>
        <taxon>Archaea</taxon>
        <taxon>Thermoproteota</taxon>
        <taxon>Thermoprotei</taxon>
        <taxon>Desulfurococcales</taxon>
        <taxon>Desulfurococcaceae</taxon>
        <taxon>Staphylothermus</taxon>
    </lineage>
</organism>
<dbReference type="PANTHER" id="PTHR36531">
    <property type="entry name" value="CRISPR-ASSOCIATED EXONUCLEASE CAS4"/>
    <property type="match status" value="1"/>
</dbReference>